<accession>A0A1L3NFU0</accession>
<dbReference type="Proteomes" id="UP000182204">
    <property type="component" value="Chromosome"/>
</dbReference>
<organism evidence="2 4">
    <name type="scientific">Clostridium sporogenes</name>
    <dbReference type="NCBI Taxonomy" id="1509"/>
    <lineage>
        <taxon>Bacteria</taxon>
        <taxon>Bacillati</taxon>
        <taxon>Bacillota</taxon>
        <taxon>Clostridia</taxon>
        <taxon>Eubacteriales</taxon>
        <taxon>Clostridiaceae</taxon>
        <taxon>Clostridium</taxon>
    </lineage>
</organism>
<dbReference type="EMBL" id="CP013243">
    <property type="protein sequence ID" value="APH14995.1"/>
    <property type="molecule type" value="Genomic_DNA"/>
</dbReference>
<dbReference type="KEGG" id="cld:CLSPO_c30840"/>
<reference evidence="1" key="1">
    <citation type="submission" date="2014-08" db="EMBL/GenBank/DDBJ databases">
        <authorList>
            <person name="Kubiak A."/>
            <person name="Poehlein A."/>
            <person name="Daniel R."/>
            <person name="Minton N.P."/>
        </authorList>
    </citation>
    <scope>NUCLEOTIDE SEQUENCE</scope>
    <source>
        <strain evidence="1">NCIMB 10696</strain>
    </source>
</reference>
<name>A0A1L3NFU0_CLOSG</name>
<evidence type="ECO:0000313" key="1">
    <source>
        <dbReference type="EMBL" id="AKC63803.1"/>
    </source>
</evidence>
<dbReference type="EMBL" id="CP009225">
    <property type="protein sequence ID" value="AKC63803.1"/>
    <property type="molecule type" value="Genomic_DNA"/>
</dbReference>
<proteinExistence type="predicted"/>
<reference evidence="2 4" key="3">
    <citation type="submission" date="2015-11" db="EMBL/GenBank/DDBJ databases">
        <authorList>
            <person name="Hill K.K."/>
            <person name="Shirey T.B."/>
            <person name="Raphael B."/>
            <person name="Daligault H.E."/>
            <person name="Davenport K.W."/>
            <person name="Bruce D.C."/>
            <person name="Foley B.T."/>
            <person name="Johnson S.L."/>
        </authorList>
    </citation>
    <scope>NUCLEOTIDE SEQUENCE [LARGE SCALE GENOMIC DNA]</scope>
    <source>
        <strain evidence="2 4">CDC_1632</strain>
    </source>
</reference>
<evidence type="ECO:0000313" key="2">
    <source>
        <dbReference type="EMBL" id="APH14995.1"/>
    </source>
</evidence>
<evidence type="ECO:0000313" key="4">
    <source>
        <dbReference type="Proteomes" id="UP000182204"/>
    </source>
</evidence>
<reference evidence="1 3" key="2">
    <citation type="journal article" date="2015" name="PLoS ONE">
        <title>A universal mariner transposon system for forward genetic studies in the genus clostridium.</title>
        <authorList>
            <person name="Zhang Y."/>
            <person name="Grosse-Honebrink A."/>
            <person name="Minton N.P."/>
        </authorList>
    </citation>
    <scope>NUCLEOTIDE SEQUENCE [LARGE SCALE GENOMIC DNA]</scope>
    <source>
        <strain evidence="1 3">NCIMB 10696</strain>
    </source>
</reference>
<dbReference type="Proteomes" id="UP000033052">
    <property type="component" value="Chromosome"/>
</dbReference>
<protein>
    <submittedName>
        <fullName evidence="2">Uncharacterized protein</fullName>
    </submittedName>
</protein>
<sequence>MDNTMDSFVIVFIHAYVLKCNNVINHEEEV</sequence>
<evidence type="ECO:0000313" key="3">
    <source>
        <dbReference type="Proteomes" id="UP000033052"/>
    </source>
</evidence>
<gene>
    <name evidence="1" type="ORF">CLSPO_c30840</name>
    <name evidence="2" type="ORF">NPD5_2938</name>
</gene>
<dbReference type="AlphaFoldDB" id="A0A1L3NFU0"/>